<keyword evidence="1" id="KW-0732">Signal</keyword>
<dbReference type="PANTHER" id="PTHR34406:SF1">
    <property type="entry name" value="PROTEIN YCEI"/>
    <property type="match status" value="1"/>
</dbReference>
<name>A0AAX4HUS1_9BACT</name>
<dbReference type="Gene3D" id="2.40.128.110">
    <property type="entry name" value="Lipid/polyisoprenoid-binding, YceI-like"/>
    <property type="match status" value="1"/>
</dbReference>
<sequence length="196" mass="20943">MKTLLAVALAFSATAYAQNKPMTQTYNVDSAATKIVYVGKKVTGQHTGNVTAKSGNLTFLGEQITGGEVVVDMNSLTSTDITDKDTNAKYLGHMKSADFFDTAKYPEAKLVIKNSKKTDKGLEVTGDLTMIGKTNPITFLVTDLKKTDAGVTGKSNVTINRTKWGLVYGSGSFIKGLGDKAINDEFTLAIDLSAKK</sequence>
<protein>
    <submittedName>
        <fullName evidence="3">YceI family protein</fullName>
    </submittedName>
</protein>
<accession>A0AAX4HUS1</accession>
<evidence type="ECO:0000313" key="3">
    <source>
        <dbReference type="EMBL" id="WPU67129.1"/>
    </source>
</evidence>
<dbReference type="KEGG" id="psti:SOO65_10225"/>
<dbReference type="SUPFAM" id="SSF101874">
    <property type="entry name" value="YceI-like"/>
    <property type="match status" value="1"/>
</dbReference>
<organism evidence="3 4">
    <name type="scientific">Peredibacter starrii</name>
    <dbReference type="NCBI Taxonomy" id="28202"/>
    <lineage>
        <taxon>Bacteria</taxon>
        <taxon>Pseudomonadati</taxon>
        <taxon>Bdellovibrionota</taxon>
        <taxon>Bacteriovoracia</taxon>
        <taxon>Bacteriovoracales</taxon>
        <taxon>Bacteriovoracaceae</taxon>
        <taxon>Peredibacter</taxon>
    </lineage>
</organism>
<dbReference type="Pfam" id="PF04264">
    <property type="entry name" value="YceI"/>
    <property type="match status" value="1"/>
</dbReference>
<feature type="chain" id="PRO_5043612657" evidence="1">
    <location>
        <begin position="18"/>
        <end position="196"/>
    </location>
</feature>
<dbReference type="EMBL" id="CP139487">
    <property type="protein sequence ID" value="WPU67129.1"/>
    <property type="molecule type" value="Genomic_DNA"/>
</dbReference>
<reference evidence="3 4" key="1">
    <citation type="submission" date="2023-11" db="EMBL/GenBank/DDBJ databases">
        <title>Peredibacter starrii A3.12.</title>
        <authorList>
            <person name="Mitchell R.J."/>
        </authorList>
    </citation>
    <scope>NUCLEOTIDE SEQUENCE [LARGE SCALE GENOMIC DNA]</scope>
    <source>
        <strain evidence="3 4">A3.12</strain>
    </source>
</reference>
<evidence type="ECO:0000313" key="4">
    <source>
        <dbReference type="Proteomes" id="UP001324634"/>
    </source>
</evidence>
<proteinExistence type="predicted"/>
<keyword evidence="4" id="KW-1185">Reference proteome</keyword>
<dbReference type="AlphaFoldDB" id="A0AAX4HUS1"/>
<feature type="domain" description="Lipid/polyisoprenoid-binding YceI-like" evidence="2">
    <location>
        <begin position="25"/>
        <end position="195"/>
    </location>
</feature>
<dbReference type="Proteomes" id="UP001324634">
    <property type="component" value="Chromosome"/>
</dbReference>
<dbReference type="InterPro" id="IPR036761">
    <property type="entry name" value="TTHA0802/YceI-like_sf"/>
</dbReference>
<dbReference type="PANTHER" id="PTHR34406">
    <property type="entry name" value="PROTEIN YCEI"/>
    <property type="match status" value="1"/>
</dbReference>
<evidence type="ECO:0000259" key="2">
    <source>
        <dbReference type="SMART" id="SM00867"/>
    </source>
</evidence>
<gene>
    <name evidence="3" type="ORF">SOO65_10225</name>
</gene>
<dbReference type="InterPro" id="IPR007372">
    <property type="entry name" value="Lipid/polyisoprenoid-bd_YceI"/>
</dbReference>
<dbReference type="RefSeq" id="WP_321400015.1">
    <property type="nucleotide sequence ID" value="NZ_CP139487.1"/>
</dbReference>
<dbReference type="SMART" id="SM00867">
    <property type="entry name" value="YceI"/>
    <property type="match status" value="1"/>
</dbReference>
<evidence type="ECO:0000256" key="1">
    <source>
        <dbReference type="SAM" id="SignalP"/>
    </source>
</evidence>
<feature type="signal peptide" evidence="1">
    <location>
        <begin position="1"/>
        <end position="17"/>
    </location>
</feature>